<dbReference type="EMBL" id="JANPWB010000016">
    <property type="protein sequence ID" value="KAJ1083394.1"/>
    <property type="molecule type" value="Genomic_DNA"/>
</dbReference>
<proteinExistence type="predicted"/>
<gene>
    <name evidence="2" type="ORF">NDU88_003553</name>
</gene>
<feature type="compositionally biased region" description="Basic residues" evidence="1">
    <location>
        <begin position="24"/>
        <end position="34"/>
    </location>
</feature>
<accession>A0AAV7KXS6</accession>
<dbReference type="AlphaFoldDB" id="A0AAV7KXS6"/>
<evidence type="ECO:0000256" key="1">
    <source>
        <dbReference type="SAM" id="MobiDB-lite"/>
    </source>
</evidence>
<protein>
    <submittedName>
        <fullName evidence="2">Uncharacterized protein</fullName>
    </submittedName>
</protein>
<comment type="caution">
    <text evidence="2">The sequence shown here is derived from an EMBL/GenBank/DDBJ whole genome shotgun (WGS) entry which is preliminary data.</text>
</comment>
<evidence type="ECO:0000313" key="3">
    <source>
        <dbReference type="Proteomes" id="UP001066276"/>
    </source>
</evidence>
<sequence>MGVQQELSSCREKNLSSEKPGTQQKKKKIHTRRGKTVIRGEPAHWTKERKPAACNVKQEIEKYWDANAEGEKQEKVTDWNVNLENAGHLKSDIDVWKEERPGPADAMEPKKTAKEWFEAEWWMPPEKPLPPATAQESCG</sequence>
<evidence type="ECO:0000313" key="2">
    <source>
        <dbReference type="EMBL" id="KAJ1083394.1"/>
    </source>
</evidence>
<keyword evidence="3" id="KW-1185">Reference proteome</keyword>
<feature type="region of interest" description="Disordered" evidence="1">
    <location>
        <begin position="1"/>
        <end position="34"/>
    </location>
</feature>
<dbReference type="Proteomes" id="UP001066276">
    <property type="component" value="Chromosome 12"/>
</dbReference>
<name>A0AAV7KXS6_PLEWA</name>
<organism evidence="2 3">
    <name type="scientific">Pleurodeles waltl</name>
    <name type="common">Iberian ribbed newt</name>
    <dbReference type="NCBI Taxonomy" id="8319"/>
    <lineage>
        <taxon>Eukaryota</taxon>
        <taxon>Metazoa</taxon>
        <taxon>Chordata</taxon>
        <taxon>Craniata</taxon>
        <taxon>Vertebrata</taxon>
        <taxon>Euteleostomi</taxon>
        <taxon>Amphibia</taxon>
        <taxon>Batrachia</taxon>
        <taxon>Caudata</taxon>
        <taxon>Salamandroidea</taxon>
        <taxon>Salamandridae</taxon>
        <taxon>Pleurodelinae</taxon>
        <taxon>Pleurodeles</taxon>
    </lineage>
</organism>
<reference evidence="2" key="1">
    <citation type="journal article" date="2022" name="bioRxiv">
        <title>Sequencing and chromosome-scale assembly of the giantPleurodeles waltlgenome.</title>
        <authorList>
            <person name="Brown T."/>
            <person name="Elewa A."/>
            <person name="Iarovenko S."/>
            <person name="Subramanian E."/>
            <person name="Araus A.J."/>
            <person name="Petzold A."/>
            <person name="Susuki M."/>
            <person name="Suzuki K.-i.T."/>
            <person name="Hayashi T."/>
            <person name="Toyoda A."/>
            <person name="Oliveira C."/>
            <person name="Osipova E."/>
            <person name="Leigh N.D."/>
            <person name="Simon A."/>
            <person name="Yun M.H."/>
        </authorList>
    </citation>
    <scope>NUCLEOTIDE SEQUENCE</scope>
    <source>
        <strain evidence="2">20211129_DDA</strain>
        <tissue evidence="2">Liver</tissue>
    </source>
</reference>